<gene>
    <name evidence="3" type="ORF">TTHERM_01169430</name>
</gene>
<dbReference type="OMA" id="CDATWGK"/>
<evidence type="ECO:0000256" key="1">
    <source>
        <dbReference type="SAM" id="SignalP"/>
    </source>
</evidence>
<dbReference type="KEGG" id="tet:TTHERM_01169430"/>
<evidence type="ECO:0000313" key="3">
    <source>
        <dbReference type="EMBL" id="EAR82375.1"/>
    </source>
</evidence>
<dbReference type="InParanoid" id="Q22AR0"/>
<dbReference type="InterPro" id="IPR039564">
    <property type="entry name" value="Peptidase_C39-like"/>
</dbReference>
<dbReference type="HOGENOM" id="CLU_1491705_0_0_1"/>
<reference evidence="4" key="1">
    <citation type="journal article" date="2006" name="PLoS Biol.">
        <title>Macronuclear genome sequence of the ciliate Tetrahymena thermophila, a model eukaryote.</title>
        <authorList>
            <person name="Eisen J.A."/>
            <person name="Coyne R.S."/>
            <person name="Wu M."/>
            <person name="Wu D."/>
            <person name="Thiagarajan M."/>
            <person name="Wortman J.R."/>
            <person name="Badger J.H."/>
            <person name="Ren Q."/>
            <person name="Amedeo P."/>
            <person name="Jones K.M."/>
            <person name="Tallon L.J."/>
            <person name="Delcher A.L."/>
            <person name="Salzberg S.L."/>
            <person name="Silva J.C."/>
            <person name="Haas B.J."/>
            <person name="Majoros W.H."/>
            <person name="Farzad M."/>
            <person name="Carlton J.M."/>
            <person name="Smith R.K. Jr."/>
            <person name="Garg J."/>
            <person name="Pearlman R.E."/>
            <person name="Karrer K.M."/>
            <person name="Sun L."/>
            <person name="Manning G."/>
            <person name="Elde N.C."/>
            <person name="Turkewitz A.P."/>
            <person name="Asai D.J."/>
            <person name="Wilkes D.E."/>
            <person name="Wang Y."/>
            <person name="Cai H."/>
            <person name="Collins K."/>
            <person name="Stewart B.A."/>
            <person name="Lee S.R."/>
            <person name="Wilamowska K."/>
            <person name="Weinberg Z."/>
            <person name="Ruzzo W.L."/>
            <person name="Wloga D."/>
            <person name="Gaertig J."/>
            <person name="Frankel J."/>
            <person name="Tsao C.-C."/>
            <person name="Gorovsky M.A."/>
            <person name="Keeling P.J."/>
            <person name="Waller R.F."/>
            <person name="Patron N.J."/>
            <person name="Cherry J.M."/>
            <person name="Stover N.A."/>
            <person name="Krieger C.J."/>
            <person name="del Toro C."/>
            <person name="Ryder H.F."/>
            <person name="Williamson S.C."/>
            <person name="Barbeau R.A."/>
            <person name="Hamilton E.P."/>
            <person name="Orias E."/>
        </authorList>
    </citation>
    <scope>NUCLEOTIDE SEQUENCE [LARGE SCALE GENOMIC DNA]</scope>
    <source>
        <strain evidence="4">SB210</strain>
    </source>
</reference>
<dbReference type="PANTHER" id="PTHR40524:SF1">
    <property type="entry name" value="PEPTIDASE C39-LIKE DOMAIN-CONTAINING PROTEIN"/>
    <property type="match status" value="1"/>
</dbReference>
<protein>
    <submittedName>
        <fullName evidence="3">Peptidase C39 family protein</fullName>
    </submittedName>
</protein>
<keyword evidence="4" id="KW-1185">Reference proteome</keyword>
<feature type="chain" id="PRO_5004200557" evidence="1">
    <location>
        <begin position="17"/>
        <end position="187"/>
    </location>
</feature>
<evidence type="ECO:0000259" key="2">
    <source>
        <dbReference type="Pfam" id="PF13529"/>
    </source>
</evidence>
<dbReference type="eggNOG" id="ENOG502S679">
    <property type="taxonomic scope" value="Eukaryota"/>
</dbReference>
<proteinExistence type="predicted"/>
<dbReference type="RefSeq" id="XP_001030038.1">
    <property type="nucleotide sequence ID" value="XM_001030038.3"/>
</dbReference>
<organism evidence="3 4">
    <name type="scientific">Tetrahymena thermophila (strain SB210)</name>
    <dbReference type="NCBI Taxonomy" id="312017"/>
    <lineage>
        <taxon>Eukaryota</taxon>
        <taxon>Sar</taxon>
        <taxon>Alveolata</taxon>
        <taxon>Ciliophora</taxon>
        <taxon>Intramacronucleata</taxon>
        <taxon>Oligohymenophorea</taxon>
        <taxon>Hymenostomatida</taxon>
        <taxon>Tetrahymenina</taxon>
        <taxon>Tetrahymenidae</taxon>
        <taxon>Tetrahymena</taxon>
    </lineage>
</organism>
<dbReference type="EMBL" id="GG662687">
    <property type="protein sequence ID" value="EAR82375.1"/>
    <property type="molecule type" value="Genomic_DNA"/>
</dbReference>
<feature type="signal peptide" evidence="1">
    <location>
        <begin position="1"/>
        <end position="16"/>
    </location>
</feature>
<dbReference type="PANTHER" id="PTHR40524">
    <property type="entry name" value="PEPTIDASE_C39_2 DOMAIN-CONTAINING PROTEIN"/>
    <property type="match status" value="1"/>
</dbReference>
<sequence>MKAIAILFIVLALTSARNYPMFKQCDSQWGNIIIGSGPDTICKVGCLLSSVSMALNSYGKTVDGQSANPKTVNAWLKAHGGFSGELFVWGSISSLGFSYVGKVNAATAASNLDQGKVVILNVRNGGHWVLATSRNGSTFNVNDPGFNVSTYTQSEVTQAAIFSVKAGFLQQAYEAFESLANFVSQDD</sequence>
<dbReference type="AlphaFoldDB" id="Q22AR0"/>
<dbReference type="OrthoDB" id="293230at2759"/>
<dbReference type="Proteomes" id="UP000009168">
    <property type="component" value="Unassembled WGS sequence"/>
</dbReference>
<evidence type="ECO:0000313" key="4">
    <source>
        <dbReference type="Proteomes" id="UP000009168"/>
    </source>
</evidence>
<dbReference type="GeneID" id="7822860"/>
<accession>Q22AR0</accession>
<dbReference type="Gene3D" id="3.90.70.10">
    <property type="entry name" value="Cysteine proteinases"/>
    <property type="match status" value="1"/>
</dbReference>
<keyword evidence="1" id="KW-0732">Signal</keyword>
<feature type="domain" description="Peptidase C39-like" evidence="2">
    <location>
        <begin position="18"/>
        <end position="144"/>
    </location>
</feature>
<name>Q22AR0_TETTS</name>
<dbReference type="Pfam" id="PF13529">
    <property type="entry name" value="Peptidase_C39_2"/>
    <property type="match status" value="1"/>
</dbReference>